<reference evidence="2 3" key="1">
    <citation type="submission" date="2019-05" db="EMBL/GenBank/DDBJ databases">
        <title>Burkholderia sp. DHOD12, isolated from subtropical forest soil.</title>
        <authorList>
            <person name="Gao Z.-H."/>
            <person name="Qiu L.-H."/>
        </authorList>
    </citation>
    <scope>NUCLEOTIDE SEQUENCE [LARGE SCALE GENOMIC DNA]</scope>
    <source>
        <strain evidence="2 3">DHOD12</strain>
    </source>
</reference>
<dbReference type="RefSeq" id="WP_137335575.1">
    <property type="nucleotide sequence ID" value="NZ_CP040078.1"/>
</dbReference>
<name>A0A4P8IZS3_9BURK</name>
<proteinExistence type="predicted"/>
<keyword evidence="1" id="KW-0472">Membrane</keyword>
<feature type="transmembrane region" description="Helical" evidence="1">
    <location>
        <begin position="70"/>
        <end position="91"/>
    </location>
</feature>
<dbReference type="OrthoDB" id="1118972at2"/>
<dbReference type="Pfam" id="PF04224">
    <property type="entry name" value="DUF417"/>
    <property type="match status" value="1"/>
</dbReference>
<feature type="transmembrane region" description="Helical" evidence="1">
    <location>
        <begin position="20"/>
        <end position="38"/>
    </location>
</feature>
<dbReference type="PROSITE" id="PS51257">
    <property type="entry name" value="PROKAR_LIPOPROTEIN"/>
    <property type="match status" value="1"/>
</dbReference>
<protein>
    <submittedName>
        <fullName evidence="2">DUF417 family protein</fullName>
    </submittedName>
</protein>
<dbReference type="InterPro" id="IPR007339">
    <property type="entry name" value="RclC-like"/>
</dbReference>
<dbReference type="EMBL" id="CP040078">
    <property type="protein sequence ID" value="QCP52804.1"/>
    <property type="molecule type" value="Genomic_DNA"/>
</dbReference>
<dbReference type="Proteomes" id="UP000298656">
    <property type="component" value="Chromosome 2"/>
</dbReference>
<accession>A0A4P8IZS3</accession>
<evidence type="ECO:0000313" key="2">
    <source>
        <dbReference type="EMBL" id="QCP52804.1"/>
    </source>
</evidence>
<feature type="transmembrane region" description="Helical" evidence="1">
    <location>
        <begin position="139"/>
        <end position="158"/>
    </location>
</feature>
<sequence length="168" mass="17879">MLKNVYVAEKCDISVWPLGFLRWALVVVFLWFGCMKFTSYEAHGISSFIVHSPIMGWLNTLFGVQGASDVIGVLELSTAAALILGAFVPLFSALGAAMSCATYITTLSFMFSTPGVTAAPLGGFPWLSGDVGQFLLKDLVLLAASACLLIKSIQVAPVRTPEAAAMPR</sequence>
<keyword evidence="1" id="KW-1133">Transmembrane helix</keyword>
<gene>
    <name evidence="2" type="ORF">FAZ95_27115</name>
</gene>
<feature type="transmembrane region" description="Helical" evidence="1">
    <location>
        <begin position="103"/>
        <end position="127"/>
    </location>
</feature>
<dbReference type="AlphaFoldDB" id="A0A4P8IZS3"/>
<dbReference type="GO" id="GO:1901530">
    <property type="term" value="P:response to hypochlorite"/>
    <property type="evidence" value="ECO:0007669"/>
    <property type="project" value="TreeGrafter"/>
</dbReference>
<dbReference type="PANTHER" id="PTHR40106:SF1">
    <property type="entry name" value="INNER MEMBRANE PROTEIN RCLC"/>
    <property type="match status" value="1"/>
</dbReference>
<keyword evidence="3" id="KW-1185">Reference proteome</keyword>
<dbReference type="PANTHER" id="PTHR40106">
    <property type="entry name" value="INNER MEMBRANE PROTEIN RCLC"/>
    <property type="match status" value="1"/>
</dbReference>
<evidence type="ECO:0000256" key="1">
    <source>
        <dbReference type="SAM" id="Phobius"/>
    </source>
</evidence>
<dbReference type="GO" id="GO:0005886">
    <property type="term" value="C:plasma membrane"/>
    <property type="evidence" value="ECO:0007669"/>
    <property type="project" value="TreeGrafter"/>
</dbReference>
<organism evidence="2 3">
    <name type="scientific">Trinickia violacea</name>
    <dbReference type="NCBI Taxonomy" id="2571746"/>
    <lineage>
        <taxon>Bacteria</taxon>
        <taxon>Pseudomonadati</taxon>
        <taxon>Pseudomonadota</taxon>
        <taxon>Betaproteobacteria</taxon>
        <taxon>Burkholderiales</taxon>
        <taxon>Burkholderiaceae</taxon>
        <taxon>Trinickia</taxon>
    </lineage>
</organism>
<keyword evidence="1" id="KW-0812">Transmembrane</keyword>
<evidence type="ECO:0000313" key="3">
    <source>
        <dbReference type="Proteomes" id="UP000298656"/>
    </source>
</evidence>
<dbReference type="KEGG" id="tvl:FAZ95_27115"/>